<name>A0A7S3QCU1_9STRA</name>
<feature type="transmembrane region" description="Helical" evidence="1">
    <location>
        <begin position="175"/>
        <end position="195"/>
    </location>
</feature>
<sequence>MAYYEAETLTAENMSVFWVGIPVLIGLTCLIMSWYFFSVRRHVPLAVSILAWGIIVETVSYYVPLVEGLDWNLSQCWPGVLLANALFATPLVAFYVAWQKETFRKFLLSIPPADMISIQACRIAGAAYLYLYFTKDVRNNVTLMVGVFDVLLSTTALPLASYVRSVGAGAAKDYIYMWNVFGITDLLVPFALFPFNLFGVLYNPIDSLSFFFLHPIANVVIFNVPLCMINHFLFLTRLDEMVQESDSDREVERLEYTSIP</sequence>
<evidence type="ECO:0000313" key="2">
    <source>
        <dbReference type="EMBL" id="CAE0473059.1"/>
    </source>
</evidence>
<protein>
    <submittedName>
        <fullName evidence="2">Uncharacterized protein</fullName>
    </submittedName>
</protein>
<keyword evidence="1" id="KW-0472">Membrane</keyword>
<feature type="transmembrane region" description="Helical" evidence="1">
    <location>
        <begin position="143"/>
        <end position="163"/>
    </location>
</feature>
<accession>A0A7S3QCU1</accession>
<organism evidence="2">
    <name type="scientific">Chaetoceros debilis</name>
    <dbReference type="NCBI Taxonomy" id="122233"/>
    <lineage>
        <taxon>Eukaryota</taxon>
        <taxon>Sar</taxon>
        <taxon>Stramenopiles</taxon>
        <taxon>Ochrophyta</taxon>
        <taxon>Bacillariophyta</taxon>
        <taxon>Coscinodiscophyceae</taxon>
        <taxon>Chaetocerotophycidae</taxon>
        <taxon>Chaetocerotales</taxon>
        <taxon>Chaetocerotaceae</taxon>
        <taxon>Chaetoceros</taxon>
    </lineage>
</organism>
<keyword evidence="1" id="KW-0812">Transmembrane</keyword>
<dbReference type="AlphaFoldDB" id="A0A7S3QCU1"/>
<feature type="transmembrane region" description="Helical" evidence="1">
    <location>
        <begin position="77"/>
        <end position="98"/>
    </location>
</feature>
<feature type="transmembrane region" description="Helical" evidence="1">
    <location>
        <begin position="110"/>
        <end position="131"/>
    </location>
</feature>
<feature type="transmembrane region" description="Helical" evidence="1">
    <location>
        <begin position="44"/>
        <end position="65"/>
    </location>
</feature>
<gene>
    <name evidence="2" type="ORF">CDEB00056_LOCUS17912</name>
</gene>
<feature type="transmembrane region" description="Helical" evidence="1">
    <location>
        <begin position="215"/>
        <end position="235"/>
    </location>
</feature>
<keyword evidence="1" id="KW-1133">Transmembrane helix</keyword>
<proteinExistence type="predicted"/>
<dbReference type="EMBL" id="HBIO01023306">
    <property type="protein sequence ID" value="CAE0473059.1"/>
    <property type="molecule type" value="Transcribed_RNA"/>
</dbReference>
<reference evidence="2" key="1">
    <citation type="submission" date="2021-01" db="EMBL/GenBank/DDBJ databases">
        <authorList>
            <person name="Corre E."/>
            <person name="Pelletier E."/>
            <person name="Niang G."/>
            <person name="Scheremetjew M."/>
            <person name="Finn R."/>
            <person name="Kale V."/>
            <person name="Holt S."/>
            <person name="Cochrane G."/>
            <person name="Meng A."/>
            <person name="Brown T."/>
            <person name="Cohen L."/>
        </authorList>
    </citation>
    <scope>NUCLEOTIDE SEQUENCE</scope>
    <source>
        <strain evidence="2">MM31A-1</strain>
    </source>
</reference>
<evidence type="ECO:0000256" key="1">
    <source>
        <dbReference type="SAM" id="Phobius"/>
    </source>
</evidence>
<feature type="transmembrane region" description="Helical" evidence="1">
    <location>
        <begin position="16"/>
        <end position="37"/>
    </location>
</feature>